<protein>
    <submittedName>
        <fullName evidence="1">Uncharacterized protein</fullName>
    </submittedName>
</protein>
<evidence type="ECO:0000313" key="2">
    <source>
        <dbReference type="Proteomes" id="UP000605897"/>
    </source>
</evidence>
<reference evidence="2" key="1">
    <citation type="journal article" date="2019" name="Int. J. Syst. Evol. Microbiol.">
        <title>The Global Catalogue of Microorganisms (GCM) 10K type strain sequencing project: providing services to taxonomists for standard genome sequencing and annotation.</title>
        <authorList>
            <consortium name="The Broad Institute Genomics Platform"/>
            <consortium name="The Broad Institute Genome Sequencing Center for Infectious Disease"/>
            <person name="Wu L."/>
            <person name="Ma J."/>
        </authorList>
    </citation>
    <scope>NUCLEOTIDE SEQUENCE [LARGE SCALE GENOMIC DNA]</scope>
    <source>
        <strain evidence="2">CGMCC 4.7677</strain>
    </source>
</reference>
<evidence type="ECO:0000313" key="1">
    <source>
        <dbReference type="EMBL" id="GHF21329.1"/>
    </source>
</evidence>
<proteinExistence type="predicted"/>
<accession>A0ABQ3JFJ1</accession>
<dbReference type="RefSeq" id="WP_191248390.1">
    <property type="nucleotide sequence ID" value="NZ_BNAU01000009.1"/>
</dbReference>
<dbReference type="Proteomes" id="UP000605897">
    <property type="component" value="Unassembled WGS sequence"/>
</dbReference>
<keyword evidence="2" id="KW-1185">Reference proteome</keyword>
<name>A0ABQ3JFJ1_9PSEU</name>
<organism evidence="1 2">
    <name type="scientific">Amycolatopsis deserti</name>
    <dbReference type="NCBI Taxonomy" id="185696"/>
    <lineage>
        <taxon>Bacteria</taxon>
        <taxon>Bacillati</taxon>
        <taxon>Actinomycetota</taxon>
        <taxon>Actinomycetes</taxon>
        <taxon>Pseudonocardiales</taxon>
        <taxon>Pseudonocardiaceae</taxon>
        <taxon>Amycolatopsis</taxon>
    </lineage>
</organism>
<comment type="caution">
    <text evidence="1">The sequence shown here is derived from an EMBL/GenBank/DDBJ whole genome shotgun (WGS) entry which is preliminary data.</text>
</comment>
<dbReference type="EMBL" id="BNAU01000009">
    <property type="protein sequence ID" value="GHF21329.1"/>
    <property type="molecule type" value="Genomic_DNA"/>
</dbReference>
<sequence length="53" mass="5160">MLVLGPIWIATGLPAPIALGLPVGLVVRVVLGGSPSPDVSALFASVSPAARVG</sequence>
<gene>
    <name evidence="1" type="ORF">GCM10017786_64110</name>
</gene>